<dbReference type="SUPFAM" id="SSF52540">
    <property type="entry name" value="P-loop containing nucleoside triphosphate hydrolases"/>
    <property type="match status" value="1"/>
</dbReference>
<dbReference type="GO" id="GO:0005524">
    <property type="term" value="F:ATP binding"/>
    <property type="evidence" value="ECO:0007669"/>
    <property type="project" value="InterPro"/>
</dbReference>
<accession>A0A927FVZ7</accession>
<comment type="caution">
    <text evidence="3">The sequence shown here is derived from an EMBL/GenBank/DDBJ whole genome shotgun (WGS) entry which is preliminary data.</text>
</comment>
<reference evidence="3" key="1">
    <citation type="submission" date="2020-09" db="EMBL/GenBank/DDBJ databases">
        <title>Genome seq and assembly of Devosia sp.</title>
        <authorList>
            <person name="Chhetri G."/>
        </authorList>
    </citation>
    <scope>NUCLEOTIDE SEQUENCE</scope>
    <source>
        <strain evidence="3">PTR5</strain>
    </source>
</reference>
<feature type="active site" evidence="1">
    <location>
        <position position="36"/>
    </location>
</feature>
<gene>
    <name evidence="3" type="ORF">IC608_13730</name>
</gene>
<dbReference type="GO" id="GO:0016740">
    <property type="term" value="F:transferase activity"/>
    <property type="evidence" value="ECO:0007669"/>
    <property type="project" value="InterPro"/>
</dbReference>
<keyword evidence="4" id="KW-1185">Reference proteome</keyword>
<dbReference type="Proteomes" id="UP000654108">
    <property type="component" value="Unassembled WGS sequence"/>
</dbReference>
<dbReference type="PIRSF" id="PIRSF007531">
    <property type="entry name" value="CPT"/>
    <property type="match status" value="1"/>
</dbReference>
<evidence type="ECO:0000256" key="1">
    <source>
        <dbReference type="PIRSR" id="PIRSR007531-1"/>
    </source>
</evidence>
<dbReference type="RefSeq" id="WP_191776587.1">
    <property type="nucleotide sequence ID" value="NZ_JACYFU010000003.1"/>
</dbReference>
<sequence>MPGRIVILNGAPRSGKSTLARAIQAQGGTWLNWGVDAFNATLPPHLLPGIGLRPGGERPDLEPQVALLYPAFFNALAVFARSGFDVVAELGMHRDYAAPFDPFAVMAERLARLPVMLVGIDCALEVIMARRRADPAQGLYVAGPGIPAPVQRWQDAVHAGRTYHLRLDMGRLEPAQGALQIEARLPEFDCVSSI</sequence>
<dbReference type="Gene3D" id="3.40.50.300">
    <property type="entry name" value="P-loop containing nucleotide triphosphate hydrolases"/>
    <property type="match status" value="1"/>
</dbReference>
<name>A0A927FVZ7_9HYPH</name>
<evidence type="ECO:0000313" key="4">
    <source>
        <dbReference type="Proteomes" id="UP000654108"/>
    </source>
</evidence>
<dbReference type="Pfam" id="PF07931">
    <property type="entry name" value="CPT"/>
    <property type="match status" value="1"/>
</dbReference>
<evidence type="ECO:0000256" key="2">
    <source>
        <dbReference type="PIRSR" id="PIRSR007531-2"/>
    </source>
</evidence>
<feature type="binding site" evidence="2">
    <location>
        <begin position="10"/>
        <end position="17"/>
    </location>
    <ligand>
        <name>ATP</name>
        <dbReference type="ChEBI" id="CHEBI:30616"/>
    </ligand>
</feature>
<dbReference type="AlphaFoldDB" id="A0A927FVZ7"/>
<protein>
    <submittedName>
        <fullName evidence="3">Chloramphenicol phosphotransferase</fullName>
    </submittedName>
</protein>
<proteinExistence type="predicted"/>
<dbReference type="EMBL" id="JACYFU010000003">
    <property type="protein sequence ID" value="MBD8066532.1"/>
    <property type="molecule type" value="Genomic_DNA"/>
</dbReference>
<dbReference type="InterPro" id="IPR012853">
    <property type="entry name" value="CPT"/>
</dbReference>
<evidence type="ECO:0000313" key="3">
    <source>
        <dbReference type="EMBL" id="MBD8066532.1"/>
    </source>
</evidence>
<dbReference type="InterPro" id="IPR027417">
    <property type="entry name" value="P-loop_NTPase"/>
</dbReference>
<organism evidence="3 4">
    <name type="scientific">Devosia oryzisoli</name>
    <dbReference type="NCBI Taxonomy" id="2774138"/>
    <lineage>
        <taxon>Bacteria</taxon>
        <taxon>Pseudomonadati</taxon>
        <taxon>Pseudomonadota</taxon>
        <taxon>Alphaproteobacteria</taxon>
        <taxon>Hyphomicrobiales</taxon>
        <taxon>Devosiaceae</taxon>
        <taxon>Devosia</taxon>
    </lineage>
</organism>